<dbReference type="AlphaFoldDB" id="A0A0B8T2S7"/>
<dbReference type="InterPro" id="IPR007184">
    <property type="entry name" value="Mannoside_phosphorylase"/>
</dbReference>
<dbReference type="EMBL" id="JJMU01000054">
    <property type="protein sequence ID" value="KGE13193.1"/>
    <property type="molecule type" value="Genomic_DNA"/>
</dbReference>
<evidence type="ECO:0000313" key="5">
    <source>
        <dbReference type="Proteomes" id="UP000031802"/>
    </source>
</evidence>
<dbReference type="eggNOG" id="COG2152">
    <property type="taxonomic scope" value="Bacteria"/>
</dbReference>
<dbReference type="RefSeq" id="WP_037501282.1">
    <property type="nucleotide sequence ID" value="NZ_JJMU01000054.1"/>
</dbReference>
<gene>
    <name evidence="4" type="ORF">DI53_3029</name>
</gene>
<dbReference type="PANTHER" id="PTHR34106:SF4">
    <property type="entry name" value="BLL5143 PROTEIN"/>
    <property type="match status" value="1"/>
</dbReference>
<protein>
    <submittedName>
        <fullName evidence="4">Glycosidase PH1107-like protein</fullName>
    </submittedName>
</protein>
<dbReference type="OrthoDB" id="9775877at2"/>
<reference evidence="5" key="1">
    <citation type="submission" date="2014-04" db="EMBL/GenBank/DDBJ databases">
        <title>Whole-Genome optical mapping and complete genome sequence of Sphingobacterium deserti sp. nov., a new spaces isolated from desert in the west of China.</title>
        <authorList>
            <person name="Teng C."/>
            <person name="Zhou Z."/>
            <person name="Li X."/>
            <person name="Chen M."/>
            <person name="Lin M."/>
            <person name="Wang L."/>
            <person name="Su S."/>
            <person name="Zhang C."/>
            <person name="Zhang W."/>
        </authorList>
    </citation>
    <scope>NUCLEOTIDE SEQUENCE [LARGE SCALE GENOMIC DNA]</scope>
    <source>
        <strain evidence="5">ACCC05744</strain>
    </source>
</reference>
<keyword evidence="2" id="KW-0808">Transferase</keyword>
<keyword evidence="1" id="KW-0328">Glycosyltransferase</keyword>
<keyword evidence="4" id="KW-0326">Glycosidase</keyword>
<evidence type="ECO:0000313" key="4">
    <source>
        <dbReference type="EMBL" id="KGE13193.1"/>
    </source>
</evidence>
<organism evidence="4 5">
    <name type="scientific">Sphingobacterium deserti</name>
    <dbReference type="NCBI Taxonomy" id="1229276"/>
    <lineage>
        <taxon>Bacteria</taxon>
        <taxon>Pseudomonadati</taxon>
        <taxon>Bacteroidota</taxon>
        <taxon>Sphingobacteriia</taxon>
        <taxon>Sphingobacteriales</taxon>
        <taxon>Sphingobacteriaceae</taxon>
        <taxon>Sphingobacterium</taxon>
    </lineage>
</organism>
<dbReference type="GO" id="GO:0016757">
    <property type="term" value="F:glycosyltransferase activity"/>
    <property type="evidence" value="ECO:0007669"/>
    <property type="project" value="UniProtKB-KW"/>
</dbReference>
<dbReference type="GO" id="GO:0016798">
    <property type="term" value="F:hydrolase activity, acting on glycosyl bonds"/>
    <property type="evidence" value="ECO:0007669"/>
    <property type="project" value="UniProtKB-KW"/>
</dbReference>
<keyword evidence="4" id="KW-0378">Hydrolase</keyword>
<evidence type="ECO:0000256" key="2">
    <source>
        <dbReference type="ARBA" id="ARBA00022679"/>
    </source>
</evidence>
<accession>A0A0B8T2S7</accession>
<dbReference type="Pfam" id="PF04041">
    <property type="entry name" value="Glyco_hydro_130"/>
    <property type="match status" value="1"/>
</dbReference>
<comment type="caution">
    <text evidence="4">The sequence shown here is derived from an EMBL/GenBank/DDBJ whole genome shotgun (WGS) entry which is preliminary data.</text>
</comment>
<dbReference type="SUPFAM" id="SSF75005">
    <property type="entry name" value="Arabinanase/levansucrase/invertase"/>
    <property type="match status" value="1"/>
</dbReference>
<dbReference type="Gene3D" id="2.115.10.20">
    <property type="entry name" value="Glycosyl hydrolase domain, family 43"/>
    <property type="match status" value="1"/>
</dbReference>
<proteinExistence type="inferred from homology"/>
<evidence type="ECO:0000256" key="3">
    <source>
        <dbReference type="ARBA" id="ARBA00024356"/>
    </source>
</evidence>
<keyword evidence="5" id="KW-1185">Reference proteome</keyword>
<dbReference type="InterPro" id="IPR023296">
    <property type="entry name" value="Glyco_hydro_beta-prop_sf"/>
</dbReference>
<dbReference type="Proteomes" id="UP000031802">
    <property type="component" value="Unassembled WGS sequence"/>
</dbReference>
<reference evidence="4 5" key="2">
    <citation type="journal article" date="2015" name="PLoS ONE">
        <title>Whole-Genome Optical Mapping and Finished Genome Sequence of Sphingobacterium deserti sp. nov., a New Species Isolated from the Western Desert of China.</title>
        <authorList>
            <person name="Teng C."/>
            <person name="Zhou Z."/>
            <person name="Molnar I."/>
            <person name="Li X."/>
            <person name="Tang R."/>
            <person name="Chen M."/>
            <person name="Wang L."/>
            <person name="Su S."/>
            <person name="Zhang W."/>
            <person name="Lin M."/>
        </authorList>
    </citation>
    <scope>NUCLEOTIDE SEQUENCE [LARGE SCALE GENOMIC DNA]</scope>
    <source>
        <strain evidence="5">ACCC05744</strain>
    </source>
</reference>
<comment type="similarity">
    <text evidence="3">Belongs to the glycosyl hydrolase 130 family.</text>
</comment>
<name>A0A0B8T2S7_9SPHI</name>
<dbReference type="STRING" id="1229276.DI53_3029"/>
<sequence>MSVQVERKPIIFSPDSKRVLARFFQLSEERSIKIIKRITGLSRTRQNELLNQILRGFSKRHRSVVSILEKNFKRVSPLLKKIALDDHEITYKERLIIGAYFTMEYSIEAAAFFNPSIIEDPDQSQLRDGEKRIILSFRATGEGHVSSIVFRSGIIDKNLDIQLDEVGRLLEKPKQIKNHQYEKTDFIARLSALHAPEEEMLTIIENKLSEVFTYEELRKYVKEIKEEHTLSLDSDTLTNQMQWLASSHYEMTYSLDTAISERVIFPIAETEIRGIEDARFVKFEDEKGKITYYATYTAYDGFSILPKLLSTKDFIHFKVQPINGKIANKGAALFPRKINGKYAMLCRVDGENNYISFSDSITNWHEEIILLSEPEEPWEFIQLGNCGSPIETEKGWLVITHSVGPMRMYTVGATLLDLNDPTKVIGRLKDPILSPNSIEREGYVPNVVYSCGQMVHNGNLIIPYAMSDYASTYATVNLEELLNALSNSV</sequence>
<dbReference type="CDD" id="cd18613">
    <property type="entry name" value="GH130"/>
    <property type="match status" value="1"/>
</dbReference>
<dbReference type="PANTHER" id="PTHR34106">
    <property type="entry name" value="GLYCOSIDASE"/>
    <property type="match status" value="1"/>
</dbReference>
<evidence type="ECO:0000256" key="1">
    <source>
        <dbReference type="ARBA" id="ARBA00022676"/>
    </source>
</evidence>